<feature type="transmembrane region" description="Helical" evidence="1">
    <location>
        <begin position="464"/>
        <end position="491"/>
    </location>
</feature>
<keyword evidence="1" id="KW-1133">Transmembrane helix</keyword>
<dbReference type="SUPFAM" id="SSF82693">
    <property type="entry name" value="Multidrug efflux transporter AcrB pore domain, PN1, PN2, PC1 and PC2 subdomains"/>
    <property type="match status" value="2"/>
</dbReference>
<evidence type="ECO:0000313" key="3">
    <source>
        <dbReference type="Proteomes" id="UP000737113"/>
    </source>
</evidence>
<dbReference type="GO" id="GO:0005886">
    <property type="term" value="C:plasma membrane"/>
    <property type="evidence" value="ECO:0007669"/>
    <property type="project" value="TreeGrafter"/>
</dbReference>
<feature type="transmembrane region" description="Helical" evidence="1">
    <location>
        <begin position="891"/>
        <end position="911"/>
    </location>
</feature>
<accession>A0A972FVP2</accession>
<evidence type="ECO:0000313" key="2">
    <source>
        <dbReference type="EMBL" id="NMH66925.1"/>
    </source>
</evidence>
<feature type="transmembrane region" description="Helical" evidence="1">
    <location>
        <begin position="917"/>
        <end position="938"/>
    </location>
</feature>
<dbReference type="SUPFAM" id="SSF82866">
    <property type="entry name" value="Multidrug efflux transporter AcrB transmembrane domain"/>
    <property type="match status" value="2"/>
</dbReference>
<dbReference type="Gene3D" id="3.30.2090.10">
    <property type="entry name" value="Multidrug efflux transporter AcrB TolC docking domain, DN and DC subdomains"/>
    <property type="match status" value="2"/>
</dbReference>
<feature type="transmembrane region" description="Helical" evidence="1">
    <location>
        <begin position="966"/>
        <end position="987"/>
    </location>
</feature>
<sequence length="1030" mass="112977">MNLAEYSIRHKVISWMFALLLLLGGGIAFTGLGQLEFPEFTIKEALVVTAYPGASPEQVEEEVTLPLEDALQQLDGVKHITSINSAGLSQIRIEIKDSYDKHRLPQVWDEVRRKVNDTAGQLPSGTATPKVLDDFGDVYGILLNLSGADYSNRELSNYADYLRRELVLVPGVKKVSVAGKVTEQVAIEISQQKLSALGLDQSYIYGLINNQNVVSNAGSIVVGDNRIRIHPTGEFGSVQELARLIVSPQGSTELIHLGDIAHIEKVYDETPNVLYHNQGQSALSLGISFSSGVNVVEVGNKIEERLAELESERPLGMTLDTVYNQSLAVDDTVSGFLVNLLESIAIVITVLLLFMGLRSGLLMGLILLLTILGTFIVMKLLGIDLQLISLGALIIALGMLVDNAIVVTEGILIGLRRGKSRLEAASQIVAQTQWPLLGATVIAIIAFAPIGLSQNAAGEFCRSLFQVLMISLFISWITAITLTPFFCHLLFKDAAPLEDEAADPYQGWFFGLYSSCLRFALRFRLASLLLVLAMLVSAVVGFGHIKNVFFPASNTPIFFVDVWMPEGTDIKATERFSAEIEAALLRENGKQDVGLQHITTVIGQGAQRFVLPYQPEKGYPAFAQLIVDMRDLDSLKAYMPQLERFLKQHYPQAQYRFKNMENGPSPAAKIEARFYGDDPKVLRSLAAQAEAVFNAEPSMDGVRHNWRNQVTLIRPQLQTARARESGISKQDLDQALLINFSGKQVGLYREASHSLPIIARAPADERLQADNLWQLQIWSSEHAGFVPVSQLVSDFSTEWENPLLMRRDRKRTLTVMADPKLGSNETADSVLRKVKAKVEAISLPAGYSLEWGGEYETAGEAQAAVFSSIPMGYLVMFLITVFLFNSVRQPLVIWLTVPLALIGVSAGLLLFDAPFSFMALLGLLSLSGMVIKNGIVLVDQINLELSEGKPAYAALVDSCVSRVRPVMMAAITTMLGMIPLISDAFFGSMAITIIFGLGFASLLTLIVLPVLYSLAFKITGLKEERTQEKP</sequence>
<proteinExistence type="predicted"/>
<organism evidence="2 3">
    <name type="scientific">Shewanella salipaludis</name>
    <dbReference type="NCBI Taxonomy" id="2723052"/>
    <lineage>
        <taxon>Bacteria</taxon>
        <taxon>Pseudomonadati</taxon>
        <taxon>Pseudomonadota</taxon>
        <taxon>Gammaproteobacteria</taxon>
        <taxon>Alteromonadales</taxon>
        <taxon>Shewanellaceae</taxon>
        <taxon>Shewanella</taxon>
    </lineage>
</organism>
<dbReference type="Gene3D" id="1.20.1640.10">
    <property type="entry name" value="Multidrug efflux transporter AcrB transmembrane domain"/>
    <property type="match status" value="2"/>
</dbReference>
<dbReference type="PANTHER" id="PTHR32063:SF18">
    <property type="entry name" value="CATION EFFLUX SYSTEM PROTEIN"/>
    <property type="match status" value="1"/>
</dbReference>
<feature type="transmembrane region" description="Helical" evidence="1">
    <location>
        <begin position="333"/>
        <end position="354"/>
    </location>
</feature>
<name>A0A972FVP2_9GAMM</name>
<feature type="transmembrane region" description="Helical" evidence="1">
    <location>
        <begin position="525"/>
        <end position="545"/>
    </location>
</feature>
<feature type="transmembrane region" description="Helical" evidence="1">
    <location>
        <begin position="993"/>
        <end position="1015"/>
    </location>
</feature>
<protein>
    <submittedName>
        <fullName evidence="2">Efflux RND transporter permease subunit</fullName>
    </submittedName>
</protein>
<gene>
    <name evidence="2" type="ORF">HC757_17335</name>
</gene>
<dbReference type="Gene3D" id="3.30.70.1430">
    <property type="entry name" value="Multidrug efflux transporter AcrB pore domain"/>
    <property type="match status" value="2"/>
</dbReference>
<dbReference type="Pfam" id="PF00873">
    <property type="entry name" value="ACR_tran"/>
    <property type="match status" value="1"/>
</dbReference>
<dbReference type="EMBL" id="JAAXYH010000018">
    <property type="protein sequence ID" value="NMH66925.1"/>
    <property type="molecule type" value="Genomic_DNA"/>
</dbReference>
<dbReference type="RefSeq" id="WP_169565651.1">
    <property type="nucleotide sequence ID" value="NZ_JAAXYH010000018.1"/>
</dbReference>
<dbReference type="InterPro" id="IPR027463">
    <property type="entry name" value="AcrB_DN_DC_subdom"/>
</dbReference>
<dbReference type="Proteomes" id="UP000737113">
    <property type="component" value="Unassembled WGS sequence"/>
</dbReference>
<reference evidence="2" key="1">
    <citation type="submission" date="2020-04" db="EMBL/GenBank/DDBJ databases">
        <title>Description of Shewanella salipaludis sp. nov., isolated from a salt marsh.</title>
        <authorList>
            <person name="Park S."/>
            <person name="Yoon J.-H."/>
        </authorList>
    </citation>
    <scope>NUCLEOTIDE SEQUENCE</scope>
    <source>
        <strain evidence="2">SHSM-M6</strain>
    </source>
</reference>
<dbReference type="GO" id="GO:0042910">
    <property type="term" value="F:xenobiotic transmembrane transporter activity"/>
    <property type="evidence" value="ECO:0007669"/>
    <property type="project" value="TreeGrafter"/>
</dbReference>
<comment type="caution">
    <text evidence="2">The sequence shown here is derived from an EMBL/GenBank/DDBJ whole genome shotgun (WGS) entry which is preliminary data.</text>
</comment>
<feature type="transmembrane region" description="Helical" evidence="1">
    <location>
        <begin position="863"/>
        <end position="884"/>
    </location>
</feature>
<dbReference type="Gene3D" id="3.30.70.1440">
    <property type="entry name" value="Multidrug efflux transporter AcrB pore domain"/>
    <property type="match status" value="1"/>
</dbReference>
<dbReference type="PANTHER" id="PTHR32063">
    <property type="match status" value="1"/>
</dbReference>
<evidence type="ECO:0000256" key="1">
    <source>
        <dbReference type="SAM" id="Phobius"/>
    </source>
</evidence>
<dbReference type="SUPFAM" id="SSF82714">
    <property type="entry name" value="Multidrug efflux transporter AcrB TolC docking domain, DN and DC subdomains"/>
    <property type="match status" value="2"/>
</dbReference>
<dbReference type="Gene3D" id="3.30.70.1320">
    <property type="entry name" value="Multidrug efflux transporter AcrB pore domain like"/>
    <property type="match status" value="1"/>
</dbReference>
<keyword evidence="1" id="KW-0812">Transmembrane</keyword>
<dbReference type="AlphaFoldDB" id="A0A972FVP2"/>
<feature type="transmembrane region" description="Helical" evidence="1">
    <location>
        <begin position="387"/>
        <end position="413"/>
    </location>
</feature>
<dbReference type="PRINTS" id="PR00702">
    <property type="entry name" value="ACRIFLAVINRP"/>
</dbReference>
<feature type="transmembrane region" description="Helical" evidence="1">
    <location>
        <begin position="361"/>
        <end position="381"/>
    </location>
</feature>
<feature type="transmembrane region" description="Helical" evidence="1">
    <location>
        <begin position="12"/>
        <end position="32"/>
    </location>
</feature>
<keyword evidence="3" id="KW-1185">Reference proteome</keyword>
<dbReference type="InterPro" id="IPR001036">
    <property type="entry name" value="Acrflvin-R"/>
</dbReference>
<keyword evidence="1" id="KW-0472">Membrane</keyword>
<feature type="transmembrane region" description="Helical" evidence="1">
    <location>
        <begin position="434"/>
        <end position="452"/>
    </location>
</feature>